<evidence type="ECO:0000259" key="1">
    <source>
        <dbReference type="Pfam" id="PF04366"/>
    </source>
</evidence>
<dbReference type="Pfam" id="PF04366">
    <property type="entry name" value="Ysc84"/>
    <property type="match status" value="1"/>
</dbReference>
<sequence>MINMTRRGLLLGTGALLVACDNSVGSKGAQTIDTRVASALAFMYKTYPETMELRDKSVGMLVMPLVGEAGFMVGGSYGEGALQVDGVTVDYYSATQGSVGFQIGAQQYAYVLFFLTPESLRRFRTSPGWDAGAAAEFTGGEIGGALKASTVTSNSAIAFLFAQQGLMAGATIEGTKYTRILR</sequence>
<reference evidence="2 3" key="1">
    <citation type="submission" date="2024-07" db="EMBL/GenBank/DDBJ databases">
        <authorList>
            <person name="Kang M."/>
        </authorList>
    </citation>
    <scope>NUCLEOTIDE SEQUENCE [LARGE SCALE GENOMIC DNA]</scope>
    <source>
        <strain evidence="2 3">DFM31</strain>
    </source>
</reference>
<dbReference type="InterPro" id="IPR007461">
    <property type="entry name" value="Ysc84_actin-binding"/>
</dbReference>
<organism evidence="2 3">
    <name type="scientific">Meridianimarinicoccus marinus</name>
    <dbReference type="NCBI Taxonomy" id="3231483"/>
    <lineage>
        <taxon>Bacteria</taxon>
        <taxon>Pseudomonadati</taxon>
        <taxon>Pseudomonadota</taxon>
        <taxon>Alphaproteobacteria</taxon>
        <taxon>Rhodobacterales</taxon>
        <taxon>Paracoccaceae</taxon>
        <taxon>Meridianimarinicoccus</taxon>
    </lineage>
</organism>
<dbReference type="CDD" id="cd11524">
    <property type="entry name" value="SYLF"/>
    <property type="match status" value="1"/>
</dbReference>
<gene>
    <name evidence="2" type="ORF">AB0T83_13555</name>
</gene>
<dbReference type="RefSeq" id="WP_366193687.1">
    <property type="nucleotide sequence ID" value="NZ_JBFBVU010000018.1"/>
</dbReference>
<dbReference type="Proteomes" id="UP001553161">
    <property type="component" value="Unassembled WGS sequence"/>
</dbReference>
<feature type="domain" description="Ysc84 actin-binding" evidence="1">
    <location>
        <begin position="96"/>
        <end position="178"/>
    </location>
</feature>
<accession>A0ABV3L8C1</accession>
<dbReference type="PROSITE" id="PS51257">
    <property type="entry name" value="PROKAR_LIPOPROTEIN"/>
    <property type="match status" value="1"/>
</dbReference>
<keyword evidence="3" id="KW-1185">Reference proteome</keyword>
<dbReference type="EMBL" id="JBFBVU010000018">
    <property type="protein sequence ID" value="MEV8467801.1"/>
    <property type="molecule type" value="Genomic_DNA"/>
</dbReference>
<evidence type="ECO:0000313" key="3">
    <source>
        <dbReference type="Proteomes" id="UP001553161"/>
    </source>
</evidence>
<proteinExistence type="predicted"/>
<evidence type="ECO:0000313" key="2">
    <source>
        <dbReference type="EMBL" id="MEV8467801.1"/>
    </source>
</evidence>
<name>A0ABV3L8C1_9RHOB</name>
<comment type="caution">
    <text evidence="2">The sequence shown here is derived from an EMBL/GenBank/DDBJ whole genome shotgun (WGS) entry which is preliminary data.</text>
</comment>
<protein>
    <submittedName>
        <fullName evidence="2">Lipid-binding SYLF domain-containing protein</fullName>
    </submittedName>
</protein>